<dbReference type="PANTHER" id="PTHR36773">
    <property type="entry name" value="EXPRESSED PROTEIN"/>
    <property type="match status" value="1"/>
</dbReference>
<dbReference type="EnsemblPlants" id="TuG1812G0500003498.01.T01">
    <property type="protein sequence ID" value="TuG1812G0500003498.01.T01"/>
    <property type="gene ID" value="TuG1812G0500003498.01"/>
</dbReference>
<evidence type="ECO:0000313" key="2">
    <source>
        <dbReference type="EnsemblPlants" id="TuG1812G0500003498.01.T01"/>
    </source>
</evidence>
<dbReference type="GO" id="GO:0009536">
    <property type="term" value="C:plastid"/>
    <property type="evidence" value="ECO:0007669"/>
    <property type="project" value="TreeGrafter"/>
</dbReference>
<keyword evidence="3" id="KW-1185">Reference proteome</keyword>
<reference evidence="2" key="3">
    <citation type="submission" date="2022-06" db="UniProtKB">
        <authorList>
            <consortium name="EnsemblPlants"/>
        </authorList>
    </citation>
    <scope>IDENTIFICATION</scope>
</reference>
<proteinExistence type="predicted"/>
<gene>
    <name evidence="2" type="primary">LOC125510139</name>
</gene>
<feature type="compositionally biased region" description="Polar residues" evidence="1">
    <location>
        <begin position="1"/>
        <end position="14"/>
    </location>
</feature>
<evidence type="ECO:0000256" key="1">
    <source>
        <dbReference type="SAM" id="MobiDB-lite"/>
    </source>
</evidence>
<name>A0A8R7UM86_TRIUA</name>
<sequence length="220" mass="23314">MCATQIRRQGTQTMDVPLPGGGGEVSEDYSPAATVVPFDPPLPLLRAPVPSSSSSASTEPPVLAFRDAASWRAAWEAAEASLFSQCEAGARSGCSIAATRKCKPPWWKGLFGGATTNYQEREECEEREMASCLESAKEACIKFSKQKCNAPFQDARIASDGLLENTDFVVWDAGRNKTASASLSVADSRYSSNPGLGGTNYKGSDLLDSLASEGNSNSGR</sequence>
<accession>A0A8R7UM86</accession>
<reference evidence="3" key="1">
    <citation type="journal article" date="2013" name="Nature">
        <title>Draft genome of the wheat A-genome progenitor Triticum urartu.</title>
        <authorList>
            <person name="Ling H.Q."/>
            <person name="Zhao S."/>
            <person name="Liu D."/>
            <person name="Wang J."/>
            <person name="Sun H."/>
            <person name="Zhang C."/>
            <person name="Fan H."/>
            <person name="Li D."/>
            <person name="Dong L."/>
            <person name="Tao Y."/>
            <person name="Gao C."/>
            <person name="Wu H."/>
            <person name="Li Y."/>
            <person name="Cui Y."/>
            <person name="Guo X."/>
            <person name="Zheng S."/>
            <person name="Wang B."/>
            <person name="Yu K."/>
            <person name="Liang Q."/>
            <person name="Yang W."/>
            <person name="Lou X."/>
            <person name="Chen J."/>
            <person name="Feng M."/>
            <person name="Jian J."/>
            <person name="Zhang X."/>
            <person name="Luo G."/>
            <person name="Jiang Y."/>
            <person name="Liu J."/>
            <person name="Wang Z."/>
            <person name="Sha Y."/>
            <person name="Zhang B."/>
            <person name="Wu H."/>
            <person name="Tang D."/>
            <person name="Shen Q."/>
            <person name="Xue P."/>
            <person name="Zou S."/>
            <person name="Wang X."/>
            <person name="Liu X."/>
            <person name="Wang F."/>
            <person name="Yang Y."/>
            <person name="An X."/>
            <person name="Dong Z."/>
            <person name="Zhang K."/>
            <person name="Zhang X."/>
            <person name="Luo M.C."/>
            <person name="Dvorak J."/>
            <person name="Tong Y."/>
            <person name="Wang J."/>
            <person name="Yang H."/>
            <person name="Li Z."/>
            <person name="Wang D."/>
            <person name="Zhang A."/>
            <person name="Wang J."/>
        </authorList>
    </citation>
    <scope>NUCLEOTIDE SEQUENCE</scope>
    <source>
        <strain evidence="3">cv. G1812</strain>
    </source>
</reference>
<feature type="region of interest" description="Disordered" evidence="1">
    <location>
        <begin position="1"/>
        <end position="22"/>
    </location>
</feature>
<protein>
    <submittedName>
        <fullName evidence="2">Uncharacterized protein</fullName>
    </submittedName>
</protein>
<organism evidence="2 3">
    <name type="scientific">Triticum urartu</name>
    <name type="common">Red wild einkorn</name>
    <name type="synonym">Crithodium urartu</name>
    <dbReference type="NCBI Taxonomy" id="4572"/>
    <lineage>
        <taxon>Eukaryota</taxon>
        <taxon>Viridiplantae</taxon>
        <taxon>Streptophyta</taxon>
        <taxon>Embryophyta</taxon>
        <taxon>Tracheophyta</taxon>
        <taxon>Spermatophyta</taxon>
        <taxon>Magnoliopsida</taxon>
        <taxon>Liliopsida</taxon>
        <taxon>Poales</taxon>
        <taxon>Poaceae</taxon>
        <taxon>BOP clade</taxon>
        <taxon>Pooideae</taxon>
        <taxon>Triticodae</taxon>
        <taxon>Triticeae</taxon>
        <taxon>Triticinae</taxon>
        <taxon>Triticum</taxon>
    </lineage>
</organism>
<evidence type="ECO:0000313" key="3">
    <source>
        <dbReference type="Proteomes" id="UP000015106"/>
    </source>
</evidence>
<dbReference type="Gramene" id="TuG1812G0500003498.01.T01">
    <property type="protein sequence ID" value="TuG1812G0500003498.01.T01"/>
    <property type="gene ID" value="TuG1812G0500003498.01"/>
</dbReference>
<reference evidence="2" key="2">
    <citation type="submission" date="2018-03" db="EMBL/GenBank/DDBJ databases">
        <title>The Triticum urartu genome reveals the dynamic nature of wheat genome evolution.</title>
        <authorList>
            <person name="Ling H."/>
            <person name="Ma B."/>
            <person name="Shi X."/>
            <person name="Liu H."/>
            <person name="Dong L."/>
            <person name="Sun H."/>
            <person name="Cao Y."/>
            <person name="Gao Q."/>
            <person name="Zheng S."/>
            <person name="Li Y."/>
            <person name="Yu Y."/>
            <person name="Du H."/>
            <person name="Qi M."/>
            <person name="Li Y."/>
            <person name="Yu H."/>
            <person name="Cui Y."/>
            <person name="Wang N."/>
            <person name="Chen C."/>
            <person name="Wu H."/>
            <person name="Zhao Y."/>
            <person name="Zhang J."/>
            <person name="Li Y."/>
            <person name="Zhou W."/>
            <person name="Zhang B."/>
            <person name="Hu W."/>
            <person name="Eijk M."/>
            <person name="Tang J."/>
            <person name="Witsenboer H."/>
            <person name="Zhao S."/>
            <person name="Li Z."/>
            <person name="Zhang A."/>
            <person name="Wang D."/>
            <person name="Liang C."/>
        </authorList>
    </citation>
    <scope>NUCLEOTIDE SEQUENCE [LARGE SCALE GENOMIC DNA]</scope>
    <source>
        <strain evidence="2">cv. G1812</strain>
    </source>
</reference>
<dbReference type="PANTHER" id="PTHR36773:SF1">
    <property type="entry name" value="EXPRESSED PROTEIN"/>
    <property type="match status" value="1"/>
</dbReference>
<dbReference type="Proteomes" id="UP000015106">
    <property type="component" value="Chromosome 5"/>
</dbReference>
<dbReference type="AlphaFoldDB" id="A0A8R7UM86"/>